<gene>
    <name evidence="1" type="ORF">SKAU_G00158170</name>
</gene>
<dbReference type="AlphaFoldDB" id="A0A9Q1FIF4"/>
<dbReference type="Proteomes" id="UP001152622">
    <property type="component" value="Chromosome 5"/>
</dbReference>
<organism evidence="1 2">
    <name type="scientific">Synaphobranchus kaupii</name>
    <name type="common">Kaup's arrowtooth eel</name>
    <dbReference type="NCBI Taxonomy" id="118154"/>
    <lineage>
        <taxon>Eukaryota</taxon>
        <taxon>Metazoa</taxon>
        <taxon>Chordata</taxon>
        <taxon>Craniata</taxon>
        <taxon>Vertebrata</taxon>
        <taxon>Euteleostomi</taxon>
        <taxon>Actinopterygii</taxon>
        <taxon>Neopterygii</taxon>
        <taxon>Teleostei</taxon>
        <taxon>Anguilliformes</taxon>
        <taxon>Synaphobranchidae</taxon>
        <taxon>Synaphobranchus</taxon>
    </lineage>
</organism>
<comment type="caution">
    <text evidence="1">The sequence shown here is derived from an EMBL/GenBank/DDBJ whole genome shotgun (WGS) entry which is preliminary data.</text>
</comment>
<sequence length="134" mass="14406">MLKTAELFFMCSGQTVKYGVSNIAVRPQALALALAKVKGEERRGAGGVPGARIYSVVRLARGDRAVSQCAVLSAVRCLSYDLREVHDEARPWSRKRSGLGSSDAAPGPVCAFAQFKQMAQAMEMDFDGAEEHDG</sequence>
<dbReference type="EMBL" id="JAINUF010000005">
    <property type="protein sequence ID" value="KAJ8359292.1"/>
    <property type="molecule type" value="Genomic_DNA"/>
</dbReference>
<evidence type="ECO:0000313" key="2">
    <source>
        <dbReference type="Proteomes" id="UP001152622"/>
    </source>
</evidence>
<evidence type="ECO:0000313" key="1">
    <source>
        <dbReference type="EMBL" id="KAJ8359292.1"/>
    </source>
</evidence>
<proteinExistence type="predicted"/>
<protein>
    <submittedName>
        <fullName evidence="1">Uncharacterized protein</fullName>
    </submittedName>
</protein>
<keyword evidence="2" id="KW-1185">Reference proteome</keyword>
<accession>A0A9Q1FIF4</accession>
<name>A0A9Q1FIF4_SYNKA</name>
<reference evidence="1" key="1">
    <citation type="journal article" date="2023" name="Science">
        <title>Genome structures resolve the early diversification of teleost fishes.</title>
        <authorList>
            <person name="Parey E."/>
            <person name="Louis A."/>
            <person name="Montfort J."/>
            <person name="Bouchez O."/>
            <person name="Roques C."/>
            <person name="Iampietro C."/>
            <person name="Lluch J."/>
            <person name="Castinel A."/>
            <person name="Donnadieu C."/>
            <person name="Desvignes T."/>
            <person name="Floi Bucao C."/>
            <person name="Jouanno E."/>
            <person name="Wen M."/>
            <person name="Mejri S."/>
            <person name="Dirks R."/>
            <person name="Jansen H."/>
            <person name="Henkel C."/>
            <person name="Chen W.J."/>
            <person name="Zahm M."/>
            <person name="Cabau C."/>
            <person name="Klopp C."/>
            <person name="Thompson A.W."/>
            <person name="Robinson-Rechavi M."/>
            <person name="Braasch I."/>
            <person name="Lecointre G."/>
            <person name="Bobe J."/>
            <person name="Postlethwait J.H."/>
            <person name="Berthelot C."/>
            <person name="Roest Crollius H."/>
            <person name="Guiguen Y."/>
        </authorList>
    </citation>
    <scope>NUCLEOTIDE SEQUENCE</scope>
    <source>
        <strain evidence="1">WJC10195</strain>
    </source>
</reference>